<dbReference type="EMBL" id="JACCJC010000052">
    <property type="protein sequence ID" value="KAF6231977.1"/>
    <property type="molecule type" value="Genomic_DNA"/>
</dbReference>
<dbReference type="GeneID" id="59291463"/>
<comment type="caution">
    <text evidence="2">The sequence shown here is derived from an EMBL/GenBank/DDBJ whole genome shotgun (WGS) entry which is preliminary data.</text>
</comment>
<evidence type="ECO:0000256" key="1">
    <source>
        <dbReference type="SAM" id="MobiDB-lite"/>
    </source>
</evidence>
<feature type="compositionally biased region" description="Polar residues" evidence="1">
    <location>
        <begin position="74"/>
        <end position="87"/>
    </location>
</feature>
<name>A0A8H6L1G2_9LECA</name>
<keyword evidence="3" id="KW-1185">Reference proteome</keyword>
<protein>
    <submittedName>
        <fullName evidence="2">Uncharacterized protein</fullName>
    </submittedName>
</protein>
<dbReference type="Proteomes" id="UP000578531">
    <property type="component" value="Unassembled WGS sequence"/>
</dbReference>
<reference evidence="2 3" key="1">
    <citation type="journal article" date="2020" name="Genomics">
        <title>Complete, high-quality genomes from long-read metagenomic sequencing of two wolf lichen thalli reveals enigmatic genome architecture.</title>
        <authorList>
            <person name="McKenzie S.K."/>
            <person name="Walston R.F."/>
            <person name="Allen J.L."/>
        </authorList>
    </citation>
    <scope>NUCLEOTIDE SEQUENCE [LARGE SCALE GENOMIC DNA]</scope>
    <source>
        <strain evidence="2">WasteWater2</strain>
    </source>
</reference>
<dbReference type="RefSeq" id="XP_037161408.1">
    <property type="nucleotide sequence ID" value="XM_037311702.1"/>
</dbReference>
<evidence type="ECO:0000313" key="3">
    <source>
        <dbReference type="Proteomes" id="UP000578531"/>
    </source>
</evidence>
<feature type="region of interest" description="Disordered" evidence="1">
    <location>
        <begin position="74"/>
        <end position="103"/>
    </location>
</feature>
<sequence length="133" mass="14595">MIADVVPWLIGGQRANHRLEQQIVGVNGLDDQLSAKNTAVANAEATSQNLTAENERLSKVLGEVNGQNELLKQRSAQVTDSLRTATESHQRSTKPVGDGQKERDHLKAEVQNFRVVVLPENEITINSLKSEVC</sequence>
<accession>A0A8H6L1G2</accession>
<organism evidence="2 3">
    <name type="scientific">Letharia columbiana</name>
    <dbReference type="NCBI Taxonomy" id="112416"/>
    <lineage>
        <taxon>Eukaryota</taxon>
        <taxon>Fungi</taxon>
        <taxon>Dikarya</taxon>
        <taxon>Ascomycota</taxon>
        <taxon>Pezizomycotina</taxon>
        <taxon>Lecanoromycetes</taxon>
        <taxon>OSLEUM clade</taxon>
        <taxon>Lecanoromycetidae</taxon>
        <taxon>Lecanorales</taxon>
        <taxon>Lecanorineae</taxon>
        <taxon>Parmeliaceae</taxon>
        <taxon>Letharia</taxon>
    </lineage>
</organism>
<dbReference type="AlphaFoldDB" id="A0A8H6L1G2"/>
<proteinExistence type="predicted"/>
<evidence type="ECO:0000313" key="2">
    <source>
        <dbReference type="EMBL" id="KAF6231977.1"/>
    </source>
</evidence>
<gene>
    <name evidence="2" type="ORF">HO173_009814</name>
</gene>